<sequence length="302" mass="31417">MTSASLGLGTYRIHPSALSDAVLCAAADPTSTWIDTAPNYLNGQAQSLLAPALAQHRIPVSTKIGFVTGRAARHAVADGALTNGAAEHGHSLSAPYVHWQCARNRTELGRDRLDLVFAHNPEQTDGDPYEALRDAFTALEAEAAAGTLSAYGVATWDGFDNGTLSIPALHQLAAEAVGTEHHHLRAIQLPVSLVTATAFTQALDGGGPIAQAAELGWHVYASAPLFGGQLPHLATPELATLISPDLTIPQACLLAAASCPGVTRILLSASTPAHWAEAQRALRCPAIPVPTLRKVLDVLAAG</sequence>
<dbReference type="EMBL" id="CP045096">
    <property type="protein sequence ID" value="QFQ99047.1"/>
    <property type="molecule type" value="Genomic_DNA"/>
</dbReference>
<protein>
    <submittedName>
        <fullName evidence="2">Aldo/keto reductase</fullName>
    </submittedName>
</protein>
<organism evidence="2 3">
    <name type="scientific">Streptomyces phaeolivaceus</name>
    <dbReference type="NCBI Taxonomy" id="2653200"/>
    <lineage>
        <taxon>Bacteria</taxon>
        <taxon>Bacillati</taxon>
        <taxon>Actinomycetota</taxon>
        <taxon>Actinomycetes</taxon>
        <taxon>Kitasatosporales</taxon>
        <taxon>Streptomycetaceae</taxon>
        <taxon>Streptomyces</taxon>
    </lineage>
</organism>
<dbReference type="Pfam" id="PF00248">
    <property type="entry name" value="Aldo_ket_red"/>
    <property type="match status" value="1"/>
</dbReference>
<dbReference type="KEGG" id="sphv:F9278_26130"/>
<dbReference type="AlphaFoldDB" id="A0A5P8K8V0"/>
<dbReference type="InterPro" id="IPR036812">
    <property type="entry name" value="NAD(P)_OxRdtase_dom_sf"/>
</dbReference>
<name>A0A5P8K8V0_9ACTN</name>
<reference evidence="2 3" key="1">
    <citation type="submission" date="2019-10" db="EMBL/GenBank/DDBJ databases">
        <title>Streptomyces sp. strain GY16 isolated from leaves of Broussonetia papyrifera.</title>
        <authorList>
            <person name="Mo P."/>
        </authorList>
    </citation>
    <scope>NUCLEOTIDE SEQUENCE [LARGE SCALE GENOMIC DNA]</scope>
    <source>
        <strain evidence="2 3">GY16</strain>
    </source>
</reference>
<gene>
    <name evidence="2" type="ORF">F9278_26130</name>
</gene>
<accession>A0A5P8K8V0</accession>
<evidence type="ECO:0000313" key="3">
    <source>
        <dbReference type="Proteomes" id="UP000327294"/>
    </source>
</evidence>
<dbReference type="Proteomes" id="UP000327294">
    <property type="component" value="Chromosome"/>
</dbReference>
<dbReference type="PANTHER" id="PTHR43312">
    <property type="entry name" value="D-THREO-ALDOSE 1-DEHYDROGENASE"/>
    <property type="match status" value="1"/>
</dbReference>
<dbReference type="SUPFAM" id="SSF51430">
    <property type="entry name" value="NAD(P)-linked oxidoreductase"/>
    <property type="match status" value="1"/>
</dbReference>
<dbReference type="RefSeq" id="WP_152170484.1">
    <property type="nucleotide sequence ID" value="NZ_CP045096.1"/>
</dbReference>
<proteinExistence type="predicted"/>
<dbReference type="InterPro" id="IPR023210">
    <property type="entry name" value="NADP_OxRdtase_dom"/>
</dbReference>
<evidence type="ECO:0000313" key="2">
    <source>
        <dbReference type="EMBL" id="QFQ99047.1"/>
    </source>
</evidence>
<feature type="domain" description="NADP-dependent oxidoreductase" evidence="1">
    <location>
        <begin position="6"/>
        <end position="157"/>
    </location>
</feature>
<dbReference type="PANTHER" id="PTHR43312:SF1">
    <property type="entry name" value="NADP-DEPENDENT OXIDOREDUCTASE DOMAIN-CONTAINING PROTEIN"/>
    <property type="match status" value="1"/>
</dbReference>
<keyword evidence="3" id="KW-1185">Reference proteome</keyword>
<evidence type="ECO:0000259" key="1">
    <source>
        <dbReference type="Pfam" id="PF00248"/>
    </source>
</evidence>
<dbReference type="InterPro" id="IPR053135">
    <property type="entry name" value="AKR2_Oxidoreductase"/>
</dbReference>
<dbReference type="Gene3D" id="3.20.20.100">
    <property type="entry name" value="NADP-dependent oxidoreductase domain"/>
    <property type="match status" value="1"/>
</dbReference>